<evidence type="ECO:0008006" key="3">
    <source>
        <dbReference type="Google" id="ProtNLM"/>
    </source>
</evidence>
<organism evidence="1 2">
    <name type="scientific">Jeongeupia chitinilytica</name>
    <dbReference type="NCBI Taxonomy" id="1041641"/>
    <lineage>
        <taxon>Bacteria</taxon>
        <taxon>Pseudomonadati</taxon>
        <taxon>Pseudomonadota</taxon>
        <taxon>Betaproteobacteria</taxon>
        <taxon>Neisseriales</taxon>
        <taxon>Chitinibacteraceae</taxon>
        <taxon>Jeongeupia</taxon>
    </lineage>
</organism>
<dbReference type="Proteomes" id="UP000604737">
    <property type="component" value="Unassembled WGS sequence"/>
</dbReference>
<reference evidence="2" key="1">
    <citation type="journal article" date="2019" name="Int. J. Syst. Evol. Microbiol.">
        <title>The Global Catalogue of Microorganisms (GCM) 10K type strain sequencing project: providing services to taxonomists for standard genome sequencing and annotation.</title>
        <authorList>
            <consortium name="The Broad Institute Genomics Platform"/>
            <consortium name="The Broad Institute Genome Sequencing Center for Infectious Disease"/>
            <person name="Wu L."/>
            <person name="Ma J."/>
        </authorList>
    </citation>
    <scope>NUCLEOTIDE SEQUENCE [LARGE SCALE GENOMIC DNA]</scope>
    <source>
        <strain evidence="2">KCTC 23701</strain>
    </source>
</reference>
<protein>
    <recommendedName>
        <fullName evidence="3">RloB domain-containing protein</fullName>
    </recommendedName>
</protein>
<comment type="caution">
    <text evidence="1">The sequence shown here is derived from an EMBL/GenBank/DDBJ whole genome shotgun (WGS) entry which is preliminary data.</text>
</comment>
<proteinExistence type="predicted"/>
<evidence type="ECO:0000313" key="2">
    <source>
        <dbReference type="Proteomes" id="UP000604737"/>
    </source>
</evidence>
<gene>
    <name evidence="1" type="ORF">GCM10007350_27710</name>
</gene>
<dbReference type="EMBL" id="BMYO01000007">
    <property type="protein sequence ID" value="GHD66068.1"/>
    <property type="molecule type" value="Genomic_DNA"/>
</dbReference>
<dbReference type="InterPro" id="IPR025591">
    <property type="entry name" value="RloB"/>
</dbReference>
<dbReference type="Pfam" id="PF13707">
    <property type="entry name" value="RloB"/>
    <property type="match status" value="1"/>
</dbReference>
<dbReference type="RefSeq" id="WP_189461490.1">
    <property type="nucleotide sequence ID" value="NZ_BMYO01000007.1"/>
</dbReference>
<name>A0ABQ3H443_9NEIS</name>
<keyword evidence="2" id="KW-1185">Reference proteome</keyword>
<accession>A0ABQ3H443</accession>
<sequence length="208" mass="23732">MSRTAKTFERRGSIYEPTPDTLIICEDSGSNKTYIEDAKNHFKAHPKIEVCNCGKSDTVGIVNYAKKVQHKYHEIYCVVDRDSHYKFEQTLAETRSSPKIKIIPSYPCFEFWLLIHFNPVSKPYGASKGKSAGECVVQDLKNVKEFAAYTKSKSNRYFDFLLDRLPAARANAARLLEEAKQRGDLNPSTQVHLLIKRIEELGQLVKIT</sequence>
<evidence type="ECO:0000313" key="1">
    <source>
        <dbReference type="EMBL" id="GHD66068.1"/>
    </source>
</evidence>